<sequence>MGGSRTPGPQPLQIQGWSKRLGYTAIHEATRGWKYIDQVSTLKMAPVSWLSVTTAYCLLAAPSALGVNVTDKLSCLRGQDTVTLQTANAAVNNATFYGVWAFLPVTEPARQDKPHNIEMEKMLNAQPTRPTPRNPPALLLKHALQPLEQHIRMMPLEDQHGPQPDRLSATPTHINAPLLRLPQHLIPPRRIPRNKRALPLPPQILNLPWIPLAQALQAREKIVTRGGCVRDEVQTLNLPDNRAEQQRARRVAHPRVELAKT</sequence>
<dbReference type="EMBL" id="JAPHNI010001023">
    <property type="protein sequence ID" value="KAJ8107018.1"/>
    <property type="molecule type" value="Genomic_DNA"/>
</dbReference>
<organism evidence="1 2">
    <name type="scientific">Boeremia exigua</name>
    <dbReference type="NCBI Taxonomy" id="749465"/>
    <lineage>
        <taxon>Eukaryota</taxon>
        <taxon>Fungi</taxon>
        <taxon>Dikarya</taxon>
        <taxon>Ascomycota</taxon>
        <taxon>Pezizomycotina</taxon>
        <taxon>Dothideomycetes</taxon>
        <taxon>Pleosporomycetidae</taxon>
        <taxon>Pleosporales</taxon>
        <taxon>Pleosporineae</taxon>
        <taxon>Didymellaceae</taxon>
        <taxon>Boeremia</taxon>
    </lineage>
</organism>
<protein>
    <submittedName>
        <fullName evidence="1">Uncharacterized protein</fullName>
    </submittedName>
</protein>
<evidence type="ECO:0000313" key="2">
    <source>
        <dbReference type="Proteomes" id="UP001153331"/>
    </source>
</evidence>
<reference evidence="1" key="1">
    <citation type="submission" date="2022-11" db="EMBL/GenBank/DDBJ databases">
        <title>Genome Sequence of Boeremia exigua.</title>
        <authorList>
            <person name="Buettner E."/>
        </authorList>
    </citation>
    <scope>NUCLEOTIDE SEQUENCE</scope>
    <source>
        <strain evidence="1">CU02</strain>
    </source>
</reference>
<proteinExistence type="predicted"/>
<evidence type="ECO:0000313" key="1">
    <source>
        <dbReference type="EMBL" id="KAJ8107018.1"/>
    </source>
</evidence>
<gene>
    <name evidence="1" type="ORF">OPT61_g9153</name>
</gene>
<dbReference type="Proteomes" id="UP001153331">
    <property type="component" value="Unassembled WGS sequence"/>
</dbReference>
<keyword evidence="2" id="KW-1185">Reference proteome</keyword>
<comment type="caution">
    <text evidence="1">The sequence shown here is derived from an EMBL/GenBank/DDBJ whole genome shotgun (WGS) entry which is preliminary data.</text>
</comment>
<accession>A0ACC2HW37</accession>
<name>A0ACC2HW37_9PLEO</name>